<evidence type="ECO:0000256" key="4">
    <source>
        <dbReference type="ARBA" id="ARBA00022771"/>
    </source>
</evidence>
<dbReference type="GO" id="GO:0000785">
    <property type="term" value="C:chromatin"/>
    <property type="evidence" value="ECO:0007669"/>
    <property type="project" value="TreeGrafter"/>
</dbReference>
<organism evidence="10 11">
    <name type="scientific">Erinaceus europaeus</name>
    <name type="common">Western European hedgehog</name>
    <dbReference type="NCBI Taxonomy" id="9365"/>
    <lineage>
        <taxon>Eukaryota</taxon>
        <taxon>Metazoa</taxon>
        <taxon>Chordata</taxon>
        <taxon>Craniata</taxon>
        <taxon>Vertebrata</taxon>
        <taxon>Euteleostomi</taxon>
        <taxon>Mammalia</taxon>
        <taxon>Eutheria</taxon>
        <taxon>Laurasiatheria</taxon>
        <taxon>Eulipotyphla</taxon>
        <taxon>Erinaceidae</taxon>
        <taxon>Erinaceinae</taxon>
        <taxon>Erinaceus</taxon>
    </lineage>
</organism>
<evidence type="ECO:0000256" key="6">
    <source>
        <dbReference type="ARBA" id="ARBA00023125"/>
    </source>
</evidence>
<evidence type="ECO:0000256" key="8">
    <source>
        <dbReference type="PROSITE-ProRule" id="PRU00042"/>
    </source>
</evidence>
<dbReference type="FunCoup" id="A0A1S2ZDL3">
    <property type="interactions" value="2"/>
</dbReference>
<evidence type="ECO:0000313" key="10">
    <source>
        <dbReference type="Proteomes" id="UP001652624"/>
    </source>
</evidence>
<protein>
    <submittedName>
        <fullName evidence="11">Zinc finger protein 42 homolog</fullName>
    </submittedName>
</protein>
<dbReference type="PANTHER" id="PTHR14003">
    <property type="entry name" value="TRANSCRIPTIONAL REPRESSOR PROTEIN YY"/>
    <property type="match status" value="1"/>
</dbReference>
<dbReference type="GO" id="GO:0031519">
    <property type="term" value="C:PcG protein complex"/>
    <property type="evidence" value="ECO:0007669"/>
    <property type="project" value="TreeGrafter"/>
</dbReference>
<feature type="domain" description="C2H2-type" evidence="9">
    <location>
        <begin position="240"/>
        <end position="269"/>
    </location>
</feature>
<feature type="domain" description="C2H2-type" evidence="9">
    <location>
        <begin position="182"/>
        <end position="209"/>
    </location>
</feature>
<keyword evidence="10" id="KW-1185">Reference proteome</keyword>
<dbReference type="Pfam" id="PF00096">
    <property type="entry name" value="zf-C2H2"/>
    <property type="match status" value="4"/>
</dbReference>
<dbReference type="eggNOG" id="KOG1721">
    <property type="taxonomic scope" value="Eukaryota"/>
</dbReference>
<evidence type="ECO:0000313" key="11">
    <source>
        <dbReference type="RefSeq" id="XP_007517758.1"/>
    </source>
</evidence>
<dbReference type="GO" id="GO:0008270">
    <property type="term" value="F:zinc ion binding"/>
    <property type="evidence" value="ECO:0007669"/>
    <property type="project" value="UniProtKB-KW"/>
</dbReference>
<dbReference type="PANTHER" id="PTHR14003:SF8">
    <property type="entry name" value="ZINC FINGER PROTEIN 42 HOMOLOG"/>
    <property type="match status" value="1"/>
</dbReference>
<evidence type="ECO:0000256" key="7">
    <source>
        <dbReference type="ARBA" id="ARBA00023242"/>
    </source>
</evidence>
<reference evidence="10" key="1">
    <citation type="submission" date="2025-05" db="UniProtKB">
        <authorList>
            <consortium name="RefSeq"/>
        </authorList>
    </citation>
    <scope>NUCLEOTIDE SEQUENCE [LARGE SCALE GENOMIC DNA]</scope>
</reference>
<dbReference type="OrthoDB" id="10264072at2759"/>
<dbReference type="GO" id="GO:0000978">
    <property type="term" value="F:RNA polymerase II cis-regulatory region sequence-specific DNA binding"/>
    <property type="evidence" value="ECO:0007669"/>
    <property type="project" value="TreeGrafter"/>
</dbReference>
<keyword evidence="2" id="KW-0479">Metal-binding</keyword>
<keyword evidence="3" id="KW-0677">Repeat</keyword>
<feature type="domain" description="C2H2-type" evidence="9">
    <location>
        <begin position="210"/>
        <end position="239"/>
    </location>
</feature>
<dbReference type="InParanoid" id="A0A1S2ZDL3"/>
<accession>A0A1S2ZDL3</accession>
<reference evidence="11" key="2">
    <citation type="submission" date="2025-08" db="UniProtKB">
        <authorList>
            <consortium name="RefSeq"/>
        </authorList>
    </citation>
    <scope>IDENTIFICATION</scope>
</reference>
<dbReference type="PROSITE" id="PS00028">
    <property type="entry name" value="ZINC_FINGER_C2H2_1"/>
    <property type="match status" value="3"/>
</dbReference>
<evidence type="ECO:0000256" key="1">
    <source>
        <dbReference type="ARBA" id="ARBA00004123"/>
    </source>
</evidence>
<comment type="subcellular location">
    <subcellularLocation>
        <location evidence="1">Nucleus</location>
    </subcellularLocation>
</comment>
<dbReference type="CTD" id="132625"/>
<dbReference type="InterPro" id="IPR013087">
    <property type="entry name" value="Znf_C2H2_type"/>
</dbReference>
<keyword evidence="5" id="KW-0862">Zinc</keyword>
<dbReference type="GO" id="GO:0000981">
    <property type="term" value="F:DNA-binding transcription factor activity, RNA polymerase II-specific"/>
    <property type="evidence" value="ECO:0007669"/>
    <property type="project" value="TreeGrafter"/>
</dbReference>
<evidence type="ECO:0000256" key="5">
    <source>
        <dbReference type="ARBA" id="ARBA00022833"/>
    </source>
</evidence>
<dbReference type="SMART" id="SM00355">
    <property type="entry name" value="ZnF_C2H2"/>
    <property type="match status" value="4"/>
</dbReference>
<gene>
    <name evidence="11" type="primary">ZFP42</name>
</gene>
<keyword evidence="7" id="KW-0539">Nucleus</keyword>
<proteinExistence type="predicted"/>
<evidence type="ECO:0000256" key="3">
    <source>
        <dbReference type="ARBA" id="ARBA00022737"/>
    </source>
</evidence>
<dbReference type="AlphaFoldDB" id="A0A1S2ZDL3"/>
<dbReference type="PROSITE" id="PS50157">
    <property type="entry name" value="ZINC_FINGER_C2H2_2"/>
    <property type="match status" value="4"/>
</dbReference>
<dbReference type="Proteomes" id="UP001652624">
    <property type="component" value="Chromosome 2"/>
</dbReference>
<dbReference type="Gene3D" id="3.30.160.60">
    <property type="entry name" value="Classic Zinc Finger"/>
    <property type="match status" value="3"/>
</dbReference>
<dbReference type="InterPro" id="IPR036236">
    <property type="entry name" value="Znf_C2H2_sf"/>
</dbReference>
<dbReference type="GO" id="GO:0005667">
    <property type="term" value="C:transcription regulator complex"/>
    <property type="evidence" value="ECO:0007669"/>
    <property type="project" value="TreeGrafter"/>
</dbReference>
<dbReference type="FunFam" id="3.30.160.60:FF:000104">
    <property type="entry name" value="Transcriptional repressor protein YY1"/>
    <property type="match status" value="1"/>
</dbReference>
<dbReference type="FunFam" id="3.30.160.60:FF:001450">
    <property type="entry name" value="zinc finger protein 774"/>
    <property type="match status" value="1"/>
</dbReference>
<dbReference type="GeneID" id="103108728"/>
<evidence type="ECO:0000256" key="2">
    <source>
        <dbReference type="ARBA" id="ARBA00022723"/>
    </source>
</evidence>
<keyword evidence="6" id="KW-0238">DNA-binding</keyword>
<evidence type="ECO:0000259" key="9">
    <source>
        <dbReference type="PROSITE" id="PS50157"/>
    </source>
</evidence>
<dbReference type="RefSeq" id="XP_007517758.1">
    <property type="nucleotide sequence ID" value="XM_007517696.2"/>
</dbReference>
<feature type="domain" description="C2H2-type" evidence="9">
    <location>
        <begin position="153"/>
        <end position="177"/>
    </location>
</feature>
<dbReference type="SUPFAM" id="SSF57667">
    <property type="entry name" value="beta-beta-alpha zinc fingers"/>
    <property type="match status" value="3"/>
</dbReference>
<dbReference type="FunFam" id="3.30.160.60:FF:000163">
    <property type="entry name" value="transcriptional repressor protein YY1"/>
    <property type="match status" value="1"/>
</dbReference>
<sequence length="271" mass="31429">MDKQLKAYRQKNLGRRACDRTEPTHLAEMEPLQIAYNLSDNDKHYYDDFQDGEDSFFDCYLEFTIKGEFTEPIMEEDLILKTFDLLTEKTEQVLSHQILAATSFLEHSLENNTKKAKQDIIDPSIDLSDPKLVTEFVEKKPEKNKQGDIPNDNVCHRGCTKKFKNKAALKKHLLSVHGPRSHVCAECGKAFKEKSKLKRHFLVHTGERPFQCTFEGCGKRFSLDFNLRAHVCTHTGEKRYVCPFDGCNRRFIQSSNLKSHILTHTKTRMKQ</sequence>
<keyword evidence="4 8" id="KW-0863">Zinc-finger</keyword>
<name>A0A1S2ZDL3_ERIEU</name>